<proteinExistence type="predicted"/>
<evidence type="ECO:0000313" key="3">
    <source>
        <dbReference type="Proteomes" id="UP001596435"/>
    </source>
</evidence>
<name>A0ABW2FVK5_9ACTN</name>
<organism evidence="2 3">
    <name type="scientific">Kitasatospora paranensis</name>
    <dbReference type="NCBI Taxonomy" id="258053"/>
    <lineage>
        <taxon>Bacteria</taxon>
        <taxon>Bacillati</taxon>
        <taxon>Actinomycetota</taxon>
        <taxon>Actinomycetes</taxon>
        <taxon>Kitasatosporales</taxon>
        <taxon>Streptomycetaceae</taxon>
        <taxon>Kitasatospora</taxon>
    </lineage>
</organism>
<sequence length="107" mass="11067">MANASENPADDGDRPCRPEHGIPVVRAWSHSGTRCAPLEDRPAPGRVHLRGGPLDGAHLESGGGSGPGGTRRGIRLIAYGATAPVGLALYVPEPGRSDSLTWQGDLP</sequence>
<feature type="region of interest" description="Disordered" evidence="1">
    <location>
        <begin position="1"/>
        <end position="21"/>
    </location>
</feature>
<keyword evidence="3" id="KW-1185">Reference proteome</keyword>
<gene>
    <name evidence="2" type="ORF">ACFQMG_17035</name>
</gene>
<accession>A0ABW2FVK5</accession>
<feature type="compositionally biased region" description="Gly residues" evidence="1">
    <location>
        <begin position="61"/>
        <end position="71"/>
    </location>
</feature>
<dbReference type="Proteomes" id="UP001596435">
    <property type="component" value="Unassembled WGS sequence"/>
</dbReference>
<evidence type="ECO:0000313" key="2">
    <source>
        <dbReference type="EMBL" id="MFC7181263.1"/>
    </source>
</evidence>
<dbReference type="RefSeq" id="WP_345708523.1">
    <property type="nucleotide sequence ID" value="NZ_BAABKV010000001.1"/>
</dbReference>
<protein>
    <submittedName>
        <fullName evidence="2">Uncharacterized protein</fullName>
    </submittedName>
</protein>
<feature type="compositionally biased region" description="Basic and acidic residues" evidence="1">
    <location>
        <begin position="11"/>
        <end position="20"/>
    </location>
</feature>
<reference evidence="3" key="1">
    <citation type="journal article" date="2019" name="Int. J. Syst. Evol. Microbiol.">
        <title>The Global Catalogue of Microorganisms (GCM) 10K type strain sequencing project: providing services to taxonomists for standard genome sequencing and annotation.</title>
        <authorList>
            <consortium name="The Broad Institute Genomics Platform"/>
            <consortium name="The Broad Institute Genome Sequencing Center for Infectious Disease"/>
            <person name="Wu L."/>
            <person name="Ma J."/>
        </authorList>
    </citation>
    <scope>NUCLEOTIDE SEQUENCE [LARGE SCALE GENOMIC DNA]</scope>
    <source>
        <strain evidence="3">CGMCC 1.12859</strain>
    </source>
</reference>
<comment type="caution">
    <text evidence="2">The sequence shown here is derived from an EMBL/GenBank/DDBJ whole genome shotgun (WGS) entry which is preliminary data.</text>
</comment>
<dbReference type="EMBL" id="JBHTAJ010000029">
    <property type="protein sequence ID" value="MFC7181263.1"/>
    <property type="molecule type" value="Genomic_DNA"/>
</dbReference>
<feature type="region of interest" description="Disordered" evidence="1">
    <location>
        <begin position="34"/>
        <end position="72"/>
    </location>
</feature>
<evidence type="ECO:0000256" key="1">
    <source>
        <dbReference type="SAM" id="MobiDB-lite"/>
    </source>
</evidence>